<name>A0ABD3MYD7_9STRA</name>
<dbReference type="Gene3D" id="3.30.160.20">
    <property type="match status" value="1"/>
</dbReference>
<feature type="domain" description="Prokaryotic-type class I peptide chain release factors" evidence="3">
    <location>
        <begin position="83"/>
        <end position="99"/>
    </location>
</feature>
<feature type="region of interest" description="Disordered" evidence="1">
    <location>
        <begin position="168"/>
        <end position="201"/>
    </location>
</feature>
<feature type="compositionally biased region" description="Basic and acidic residues" evidence="1">
    <location>
        <begin position="177"/>
        <end position="201"/>
    </location>
</feature>
<dbReference type="PROSITE" id="PS00745">
    <property type="entry name" value="RF_PROK_I"/>
    <property type="match status" value="1"/>
</dbReference>
<dbReference type="InterPro" id="IPR000352">
    <property type="entry name" value="Pep_chain_release_fac_I"/>
</dbReference>
<comment type="caution">
    <text evidence="4">The sequence shown here is derived from an EMBL/GenBank/DDBJ whole genome shotgun (WGS) entry which is preliminary data.</text>
</comment>
<dbReference type="PANTHER" id="PTHR11075:SF54">
    <property type="entry name" value="LARGE RIBOSOMAL SUBUNIT PROTEIN ML62"/>
    <property type="match status" value="1"/>
</dbReference>
<dbReference type="EMBL" id="JALLPJ020001401">
    <property type="protein sequence ID" value="KAL3765480.1"/>
    <property type="molecule type" value="Genomic_DNA"/>
</dbReference>
<feature type="chain" id="PRO_5044799160" description="Prokaryotic-type class I peptide chain release factors domain-containing protein" evidence="2">
    <location>
        <begin position="26"/>
        <end position="201"/>
    </location>
</feature>
<sequence>MGNASSLRLVMFIVPFANLLYTGSSDDSPNTSVEPTWTYTPYQTPPPSRPNPNRRTFSTTNSEWIIPSPIPIPEESLEISFARSSGAGGQNVNKLNTKVELRFHVDTASWLPLEVRERLKINEANRINNEGYFVLTCQEYRTQVQNRKEAISKLSEILKESWKRPKVRKMRKGLTKKAKENRMENKRRVGEKKEMRKRVDF</sequence>
<evidence type="ECO:0000313" key="5">
    <source>
        <dbReference type="Proteomes" id="UP001530400"/>
    </source>
</evidence>
<evidence type="ECO:0000313" key="4">
    <source>
        <dbReference type="EMBL" id="KAL3765480.1"/>
    </source>
</evidence>
<dbReference type="FunFam" id="3.30.160.20:FF:000046">
    <property type="entry name" value="Peptidyl-tRNA hydrolase ICT1"/>
    <property type="match status" value="1"/>
</dbReference>
<keyword evidence="5" id="KW-1185">Reference proteome</keyword>
<dbReference type="SUPFAM" id="SSF110916">
    <property type="entry name" value="Peptidyl-tRNA hydrolase domain-like"/>
    <property type="match status" value="1"/>
</dbReference>
<feature type="signal peptide" evidence="2">
    <location>
        <begin position="1"/>
        <end position="25"/>
    </location>
</feature>
<feature type="compositionally biased region" description="Polar residues" evidence="1">
    <location>
        <begin position="24"/>
        <end position="34"/>
    </location>
</feature>
<dbReference type="PANTHER" id="PTHR11075">
    <property type="entry name" value="PEPTIDE CHAIN RELEASE FACTOR"/>
    <property type="match status" value="1"/>
</dbReference>
<dbReference type="NCBIfam" id="NF006718">
    <property type="entry name" value="PRK09256.1"/>
    <property type="match status" value="1"/>
</dbReference>
<accession>A0ABD3MYD7</accession>
<keyword evidence="2" id="KW-0732">Signal</keyword>
<reference evidence="4 5" key="1">
    <citation type="submission" date="2024-10" db="EMBL/GenBank/DDBJ databases">
        <title>Updated reference genomes for cyclostephanoid diatoms.</title>
        <authorList>
            <person name="Roberts W.R."/>
            <person name="Alverson A.J."/>
        </authorList>
    </citation>
    <scope>NUCLEOTIDE SEQUENCE [LARGE SCALE GENOMIC DNA]</scope>
    <source>
        <strain evidence="4 5">AJA010-31</strain>
    </source>
</reference>
<dbReference type="InterPro" id="IPR052104">
    <property type="entry name" value="Mito_Release_Factor_mL62"/>
</dbReference>
<dbReference type="Pfam" id="PF00472">
    <property type="entry name" value="RF-1"/>
    <property type="match status" value="1"/>
</dbReference>
<feature type="region of interest" description="Disordered" evidence="1">
    <location>
        <begin position="24"/>
        <end position="56"/>
    </location>
</feature>
<gene>
    <name evidence="4" type="ORF">ACHAWO_009325</name>
</gene>
<evidence type="ECO:0000256" key="1">
    <source>
        <dbReference type="SAM" id="MobiDB-lite"/>
    </source>
</evidence>
<protein>
    <recommendedName>
        <fullName evidence="3">Prokaryotic-type class I peptide chain release factors domain-containing protein</fullName>
    </recommendedName>
</protein>
<proteinExistence type="predicted"/>
<evidence type="ECO:0000256" key="2">
    <source>
        <dbReference type="SAM" id="SignalP"/>
    </source>
</evidence>
<dbReference type="AlphaFoldDB" id="A0ABD3MYD7"/>
<evidence type="ECO:0000259" key="3">
    <source>
        <dbReference type="PROSITE" id="PS00745"/>
    </source>
</evidence>
<organism evidence="4 5">
    <name type="scientific">Cyclotella atomus</name>
    <dbReference type="NCBI Taxonomy" id="382360"/>
    <lineage>
        <taxon>Eukaryota</taxon>
        <taxon>Sar</taxon>
        <taxon>Stramenopiles</taxon>
        <taxon>Ochrophyta</taxon>
        <taxon>Bacillariophyta</taxon>
        <taxon>Coscinodiscophyceae</taxon>
        <taxon>Thalassiosirophycidae</taxon>
        <taxon>Stephanodiscales</taxon>
        <taxon>Stephanodiscaceae</taxon>
        <taxon>Cyclotella</taxon>
    </lineage>
</organism>
<dbReference type="Proteomes" id="UP001530400">
    <property type="component" value="Unassembled WGS sequence"/>
</dbReference>